<dbReference type="RefSeq" id="YP_009001521.1">
    <property type="nucleotide sequence ID" value="NC_023426.1"/>
</dbReference>
<dbReference type="GO" id="GO:0004170">
    <property type="term" value="F:dUTP diphosphatase activity"/>
    <property type="evidence" value="ECO:0007669"/>
    <property type="project" value="UniProtKB-EC"/>
</dbReference>
<dbReference type="Proteomes" id="UP000174145">
    <property type="component" value="Segment"/>
</dbReference>
<evidence type="ECO:0000256" key="4">
    <source>
        <dbReference type="ARBA" id="ARBA00022723"/>
    </source>
</evidence>
<dbReference type="Pfam" id="PF00692">
    <property type="entry name" value="dUTPase"/>
    <property type="match status" value="1"/>
</dbReference>
<sequence length="316" mass="36734">MNNFKNKYYLYGWLSSSMIYNEYIYLDIKNISLNVILNIKNTINNEFKSIDINDHYIKIPAYEYKYINSIPDFVDDKYKWQFIQGIFDNIGDITTIENTGDITTIVICISTESYKLKKFILDESNLDGKLDDLSLTYIGINAIDFLYKIYKNKLDTLANHNKYKEYANLFIFKTIPSCKFMKTRDDAINPIKFECSDEAYDLFIIDIYSVISDSTCIYDTGIILEPDFGWHIEIYARSSLIKYGYIISNGIGLIDSSYRGTIKVSLTKLFDTDKKLSFPFRAIQAVLKPNVHYEMKETINISKTTRNEKGFGSTNI</sequence>
<evidence type="ECO:0000313" key="8">
    <source>
        <dbReference type="Proteomes" id="UP000174145"/>
    </source>
</evidence>
<comment type="function">
    <text evidence="1">This enzyme is involved in nucleotide metabolism: it produces dUMP, the immediate precursor of thymidine nucleotides and it decreases the intracellular concentration of dUTP so that uracil cannot be incorporated into DNA.</text>
</comment>
<dbReference type="EC" id="3.6.1.23" evidence="3"/>
<evidence type="ECO:0000256" key="3">
    <source>
        <dbReference type="ARBA" id="ARBA00012379"/>
    </source>
</evidence>
<evidence type="ECO:0000313" key="7">
    <source>
        <dbReference type="EMBL" id="BAO49408.1"/>
    </source>
</evidence>
<evidence type="ECO:0000256" key="2">
    <source>
        <dbReference type="ARBA" id="ARBA00006581"/>
    </source>
</evidence>
<comment type="similarity">
    <text evidence="2">Belongs to the dUTPase family.</text>
</comment>
<dbReference type="InterPro" id="IPR029054">
    <property type="entry name" value="dUTPase-like"/>
</dbReference>
<dbReference type="InterPro" id="IPR036157">
    <property type="entry name" value="dUTPase-like_sf"/>
</dbReference>
<dbReference type="EMBL" id="AP013055">
    <property type="protein sequence ID" value="BAO49408.1"/>
    <property type="molecule type" value="Genomic_DNA"/>
</dbReference>
<protein>
    <recommendedName>
        <fullName evidence="3">dUTP diphosphatase</fullName>
        <ecNumber evidence="3">3.6.1.23</ecNumber>
    </recommendedName>
</protein>
<dbReference type="GO" id="GO:0000287">
    <property type="term" value="F:magnesium ion binding"/>
    <property type="evidence" value="ECO:0007669"/>
    <property type="project" value="InterPro"/>
</dbReference>
<evidence type="ECO:0000256" key="5">
    <source>
        <dbReference type="ARBA" id="ARBA00023080"/>
    </source>
</evidence>
<organism evidence="7 8">
    <name type="scientific">Alphaentomopoxvirus acuprea</name>
    <dbReference type="NCBI Taxonomy" id="62099"/>
    <lineage>
        <taxon>Viruses</taxon>
        <taxon>Varidnaviria</taxon>
        <taxon>Bamfordvirae</taxon>
        <taxon>Nucleocytoviricota</taxon>
        <taxon>Pokkesviricetes</taxon>
        <taxon>Chitovirales</taxon>
        <taxon>Poxviridae</taxon>
        <taxon>Entomopoxvirinae</taxon>
        <taxon>Alphaentomopoxvirus</taxon>
    </lineage>
</organism>
<dbReference type="Gene3D" id="2.70.40.10">
    <property type="match status" value="1"/>
</dbReference>
<evidence type="ECO:0000256" key="1">
    <source>
        <dbReference type="ARBA" id="ARBA00003495"/>
    </source>
</evidence>
<keyword evidence="4" id="KW-0479">Metal-binding</keyword>
<reference evidence="7 8" key="1">
    <citation type="journal article" date="2014" name="Virology">
        <title>The complete genome sequence of the Alphaentomopoxvirus Anomala cuprea entomopoxvirus, including its terminal hairpin loop sequences, suggests a potentially unique mode of apoptosis inhibition and mode of DNA replication.</title>
        <authorList>
            <person name="Mitsuhashi W."/>
            <person name="Miyamoto K."/>
            <person name="Wada S."/>
        </authorList>
    </citation>
    <scope>NUCLEOTIDE SEQUENCE [LARGE SCALE GENOMIC DNA]</scope>
    <source>
        <strain evidence="7">CV6M</strain>
    </source>
</reference>
<accession>W6JIL1</accession>
<dbReference type="KEGG" id="vg:18263477"/>
<feature type="domain" description="dUTPase-like" evidence="6">
    <location>
        <begin position="200"/>
        <end position="314"/>
    </location>
</feature>
<dbReference type="GeneID" id="18263477"/>
<proteinExistence type="inferred from homology"/>
<keyword evidence="5" id="KW-0546">Nucleotide metabolism</keyword>
<dbReference type="SUPFAM" id="SSF51283">
    <property type="entry name" value="dUTPase-like"/>
    <property type="match status" value="1"/>
</dbReference>
<dbReference type="InterPro" id="IPR008181">
    <property type="entry name" value="dUTPase"/>
</dbReference>
<dbReference type="OrthoDB" id="12539at10239"/>
<keyword evidence="8" id="KW-1185">Reference proteome</keyword>
<dbReference type="PANTHER" id="PTHR11241">
    <property type="entry name" value="DEOXYURIDINE 5'-TRIPHOSPHATE NUCLEOTIDOHYDROLASE"/>
    <property type="match status" value="1"/>
</dbReference>
<dbReference type="GO" id="GO:0046081">
    <property type="term" value="P:dUTP catabolic process"/>
    <property type="evidence" value="ECO:0007669"/>
    <property type="project" value="InterPro"/>
</dbReference>
<dbReference type="GO" id="GO:0006226">
    <property type="term" value="P:dUMP biosynthetic process"/>
    <property type="evidence" value="ECO:0007669"/>
    <property type="project" value="InterPro"/>
</dbReference>
<dbReference type="PANTHER" id="PTHR11241:SF0">
    <property type="entry name" value="DEOXYURIDINE 5'-TRIPHOSPHATE NUCLEOTIDOHYDROLASE"/>
    <property type="match status" value="1"/>
</dbReference>
<name>W6JIL1_9POXV</name>
<evidence type="ECO:0000259" key="6">
    <source>
        <dbReference type="Pfam" id="PF00692"/>
    </source>
</evidence>